<dbReference type="GO" id="GO:0005829">
    <property type="term" value="C:cytosol"/>
    <property type="evidence" value="ECO:0007669"/>
    <property type="project" value="TreeGrafter"/>
</dbReference>
<dbReference type="GO" id="GO:0019632">
    <property type="term" value="P:shikimate metabolic process"/>
    <property type="evidence" value="ECO:0007669"/>
    <property type="project" value="TreeGrafter"/>
</dbReference>
<keyword evidence="3" id="KW-0057">Aromatic amino acid biosynthesis</keyword>
<dbReference type="SUPFAM" id="SSF53223">
    <property type="entry name" value="Aminoacid dehydrogenase-like, N-terminal domain"/>
    <property type="match status" value="1"/>
</dbReference>
<gene>
    <name evidence="5" type="ORF">SAMN05421540_10398</name>
</gene>
<proteinExistence type="predicted"/>
<protein>
    <submittedName>
        <fullName evidence="5">Shikimate dehydrogenase</fullName>
    </submittedName>
</protein>
<dbReference type="GO" id="GO:0050661">
    <property type="term" value="F:NADP binding"/>
    <property type="evidence" value="ECO:0007669"/>
    <property type="project" value="TreeGrafter"/>
</dbReference>
<evidence type="ECO:0000259" key="4">
    <source>
        <dbReference type="Pfam" id="PF08501"/>
    </source>
</evidence>
<accession>A0A1H3YC28</accession>
<reference evidence="5 6" key="1">
    <citation type="submission" date="2016-10" db="EMBL/GenBank/DDBJ databases">
        <authorList>
            <person name="de Groot N.N."/>
        </authorList>
    </citation>
    <scope>NUCLEOTIDE SEQUENCE [LARGE SCALE GENOMIC DNA]</scope>
    <source>
        <strain evidence="5 6">DSM 23581</strain>
    </source>
</reference>
<dbReference type="RefSeq" id="WP_093240434.1">
    <property type="nucleotide sequence ID" value="NZ_FNQF01000003.1"/>
</dbReference>
<evidence type="ECO:0000313" key="6">
    <source>
        <dbReference type="Proteomes" id="UP000198820"/>
    </source>
</evidence>
<dbReference type="PANTHER" id="PTHR21089:SF1">
    <property type="entry name" value="BIFUNCTIONAL 3-DEHYDROQUINATE DEHYDRATASE_SHIKIMATE DEHYDROGENASE, CHLOROPLASTIC"/>
    <property type="match status" value="1"/>
</dbReference>
<dbReference type="Pfam" id="PF08501">
    <property type="entry name" value="Shikimate_dh_N"/>
    <property type="match status" value="1"/>
</dbReference>
<dbReference type="STRING" id="908615.SAMN05421540_10398"/>
<organism evidence="5 6">
    <name type="scientific">Psychroflexus halocasei</name>
    <dbReference type="NCBI Taxonomy" id="908615"/>
    <lineage>
        <taxon>Bacteria</taxon>
        <taxon>Pseudomonadati</taxon>
        <taxon>Bacteroidota</taxon>
        <taxon>Flavobacteriia</taxon>
        <taxon>Flavobacteriales</taxon>
        <taxon>Flavobacteriaceae</taxon>
        <taxon>Psychroflexus</taxon>
    </lineage>
</organism>
<keyword evidence="2" id="KW-0560">Oxidoreductase</keyword>
<dbReference type="InterPro" id="IPR046346">
    <property type="entry name" value="Aminoacid_DH-like_N_sf"/>
</dbReference>
<keyword evidence="3" id="KW-0028">Amino-acid biosynthesis</keyword>
<dbReference type="GO" id="GO:0009423">
    <property type="term" value="P:chorismate biosynthetic process"/>
    <property type="evidence" value="ECO:0007669"/>
    <property type="project" value="TreeGrafter"/>
</dbReference>
<comment type="pathway">
    <text evidence="1">Metabolic intermediate biosynthesis; chorismate biosynthesis; chorismate from D-erythrose 4-phosphate and phosphoenolpyruvate: step 4/7.</text>
</comment>
<evidence type="ECO:0000313" key="5">
    <source>
        <dbReference type="EMBL" id="SEA09119.1"/>
    </source>
</evidence>
<dbReference type="Proteomes" id="UP000198820">
    <property type="component" value="Unassembled WGS sequence"/>
</dbReference>
<dbReference type="EMBL" id="FNQF01000003">
    <property type="protein sequence ID" value="SEA09119.1"/>
    <property type="molecule type" value="Genomic_DNA"/>
</dbReference>
<dbReference type="Gene3D" id="3.40.50.720">
    <property type="entry name" value="NAD(P)-binding Rossmann-like Domain"/>
    <property type="match status" value="1"/>
</dbReference>
<dbReference type="SUPFAM" id="SSF51735">
    <property type="entry name" value="NAD(P)-binding Rossmann-fold domains"/>
    <property type="match status" value="1"/>
</dbReference>
<evidence type="ECO:0000256" key="1">
    <source>
        <dbReference type="ARBA" id="ARBA00004871"/>
    </source>
</evidence>
<feature type="domain" description="Shikimate dehydrogenase substrate binding N-terminal" evidence="4">
    <location>
        <begin position="6"/>
        <end position="87"/>
    </location>
</feature>
<keyword evidence="6" id="KW-1185">Reference proteome</keyword>
<evidence type="ECO:0000256" key="2">
    <source>
        <dbReference type="ARBA" id="ARBA00023002"/>
    </source>
</evidence>
<evidence type="ECO:0000256" key="3">
    <source>
        <dbReference type="ARBA" id="ARBA00023141"/>
    </source>
</evidence>
<dbReference type="GO" id="GO:0009073">
    <property type="term" value="P:aromatic amino acid family biosynthetic process"/>
    <property type="evidence" value="ECO:0007669"/>
    <property type="project" value="UniProtKB-KW"/>
</dbReference>
<dbReference type="InterPro" id="IPR013708">
    <property type="entry name" value="Shikimate_DH-bd_N"/>
</dbReference>
<sequence>MKNFGLLGRNIDYSFSKPYFEKKFTNEGIEATYQNFDISDLSELKNILNSNPDLNGLNVTIPYKEEIIKHLDEIDESAKRIGAVNVIKIEKGKTKGYNTDIYGFTKSFFPLIENHHHKALILGSGGASKAIKKALISMGFETQIVSRTAAEGVLTYDDLNAEIMKDHQVIVNCTPLGTHPNIENHPQIPYKYLSHKHLLYDLVYNPPITTFLALGKEHDTKVYNGQKMLEFQAEKAWEIWHQ</sequence>
<dbReference type="GO" id="GO:0004764">
    <property type="term" value="F:shikimate 3-dehydrogenase (NADP+) activity"/>
    <property type="evidence" value="ECO:0007669"/>
    <property type="project" value="InterPro"/>
</dbReference>
<dbReference type="AlphaFoldDB" id="A0A1H3YC28"/>
<dbReference type="CDD" id="cd01065">
    <property type="entry name" value="NAD_bind_Shikimate_DH"/>
    <property type="match status" value="1"/>
</dbReference>
<dbReference type="PANTHER" id="PTHR21089">
    <property type="entry name" value="SHIKIMATE DEHYDROGENASE"/>
    <property type="match status" value="1"/>
</dbReference>
<dbReference type="InterPro" id="IPR022893">
    <property type="entry name" value="Shikimate_DH_fam"/>
</dbReference>
<dbReference type="Gene3D" id="3.40.50.10860">
    <property type="entry name" value="Leucine Dehydrogenase, chain A, domain 1"/>
    <property type="match status" value="1"/>
</dbReference>
<name>A0A1H3YC28_9FLAO</name>
<dbReference type="InterPro" id="IPR036291">
    <property type="entry name" value="NAD(P)-bd_dom_sf"/>
</dbReference>